<proteinExistence type="predicted"/>
<dbReference type="KEGG" id="rpy:Y013_25575"/>
<dbReference type="AlphaFoldDB" id="V9XPI5"/>
<gene>
    <name evidence="2" type="ORF">Y013_25575</name>
</gene>
<evidence type="ECO:0000313" key="3">
    <source>
        <dbReference type="Proteomes" id="UP000018781"/>
    </source>
</evidence>
<protein>
    <submittedName>
        <fullName evidence="2">Uncharacterized protein</fullName>
    </submittedName>
</protein>
<organism evidence="2 3">
    <name type="scientific">Rhodococcus pyridinivorans SB3094</name>
    <dbReference type="NCBI Taxonomy" id="1435356"/>
    <lineage>
        <taxon>Bacteria</taxon>
        <taxon>Bacillati</taxon>
        <taxon>Actinomycetota</taxon>
        <taxon>Actinomycetes</taxon>
        <taxon>Mycobacteriales</taxon>
        <taxon>Nocardiaceae</taxon>
        <taxon>Rhodococcus</taxon>
    </lineage>
</organism>
<dbReference type="Proteomes" id="UP000018781">
    <property type="component" value="Plasmid unnamed"/>
</dbReference>
<sequence>MVFFLLPVQHLAIFRRTGDRAQPLILVTSETLPTHLAPTHTVSRKPGHPERGADNDQDGCRTNEHDSNTGLPEQNGNHCTRKG</sequence>
<dbReference type="PATRIC" id="fig|1435356.3.peg.5155"/>
<accession>V9XPI5</accession>
<feature type="compositionally biased region" description="Polar residues" evidence="1">
    <location>
        <begin position="68"/>
        <end position="83"/>
    </location>
</feature>
<feature type="compositionally biased region" description="Basic and acidic residues" evidence="1">
    <location>
        <begin position="47"/>
        <end position="67"/>
    </location>
</feature>
<dbReference type="HOGENOM" id="CLU_2540406_0_0_11"/>
<keyword evidence="2" id="KW-0614">Plasmid</keyword>
<dbReference type="EMBL" id="CP006997">
    <property type="protein sequence ID" value="AHD24283.1"/>
    <property type="molecule type" value="Genomic_DNA"/>
</dbReference>
<evidence type="ECO:0000256" key="1">
    <source>
        <dbReference type="SAM" id="MobiDB-lite"/>
    </source>
</evidence>
<name>V9XPI5_9NOCA</name>
<geneLocation type="plasmid" evidence="3">
    <name>1</name>
</geneLocation>
<reference evidence="2 3" key="1">
    <citation type="journal article" date="2014" name="Genome Announc.">
        <title>Complete Genome of Rhodococcus pyridinivorans SB3094, a Methyl-Ethyl-Ketone-Degrading Bacterium Used for Bioaugmentation.</title>
        <authorList>
            <person name="Dueholm M.S."/>
            <person name="Albertsen M."/>
            <person name="D'Imperio S."/>
            <person name="Tale V.P."/>
            <person name="Lewis D."/>
            <person name="Nielsen P.H."/>
            <person name="Nielsen J.L."/>
        </authorList>
    </citation>
    <scope>NUCLEOTIDE SEQUENCE [LARGE SCALE GENOMIC DNA]</scope>
    <source>
        <strain evidence="3">SB3094</strain>
        <plasmid evidence="3">1</plasmid>
    </source>
</reference>
<evidence type="ECO:0000313" key="2">
    <source>
        <dbReference type="EMBL" id="AHD24283.1"/>
    </source>
</evidence>
<feature type="region of interest" description="Disordered" evidence="1">
    <location>
        <begin position="31"/>
        <end position="83"/>
    </location>
</feature>